<dbReference type="AlphaFoldDB" id="A0AAD3MPT2"/>
<keyword evidence="2" id="KW-1185">Reference proteome</keyword>
<gene>
    <name evidence="1" type="ORF">AKAME5_001089600</name>
</gene>
<evidence type="ECO:0000313" key="1">
    <source>
        <dbReference type="EMBL" id="GLD58813.1"/>
    </source>
</evidence>
<evidence type="ECO:0000313" key="2">
    <source>
        <dbReference type="Proteomes" id="UP001279410"/>
    </source>
</evidence>
<organism evidence="1 2">
    <name type="scientific">Lates japonicus</name>
    <name type="common">Japanese lates</name>
    <dbReference type="NCBI Taxonomy" id="270547"/>
    <lineage>
        <taxon>Eukaryota</taxon>
        <taxon>Metazoa</taxon>
        <taxon>Chordata</taxon>
        <taxon>Craniata</taxon>
        <taxon>Vertebrata</taxon>
        <taxon>Euteleostomi</taxon>
        <taxon>Actinopterygii</taxon>
        <taxon>Neopterygii</taxon>
        <taxon>Teleostei</taxon>
        <taxon>Neoteleostei</taxon>
        <taxon>Acanthomorphata</taxon>
        <taxon>Carangaria</taxon>
        <taxon>Carangaria incertae sedis</taxon>
        <taxon>Centropomidae</taxon>
        <taxon>Lates</taxon>
    </lineage>
</organism>
<dbReference type="Proteomes" id="UP001279410">
    <property type="component" value="Unassembled WGS sequence"/>
</dbReference>
<name>A0AAD3MPT2_LATJO</name>
<reference evidence="1" key="1">
    <citation type="submission" date="2022-08" db="EMBL/GenBank/DDBJ databases">
        <title>Genome sequencing of akame (Lates japonicus).</title>
        <authorList>
            <person name="Hashiguchi Y."/>
            <person name="Takahashi H."/>
        </authorList>
    </citation>
    <scope>NUCLEOTIDE SEQUENCE</scope>
    <source>
        <strain evidence="1">Kochi</strain>
    </source>
</reference>
<dbReference type="PANTHER" id="PTHR14449:SF2">
    <property type="entry name" value="FANCONI ANEMIA GROUP F PROTEIN"/>
    <property type="match status" value="1"/>
</dbReference>
<dbReference type="Pfam" id="PF11107">
    <property type="entry name" value="FANCF"/>
    <property type="match status" value="1"/>
</dbReference>
<dbReference type="Gene3D" id="1.25.40.490">
    <property type="match status" value="1"/>
</dbReference>
<accession>A0AAD3MPT2</accession>
<protein>
    <submittedName>
        <fullName evidence="1">Fanconi anemia group F protein</fullName>
    </submittedName>
</protein>
<dbReference type="GO" id="GO:0043240">
    <property type="term" value="C:Fanconi anaemia nuclear complex"/>
    <property type="evidence" value="ECO:0007669"/>
    <property type="project" value="InterPro"/>
</dbReference>
<comment type="caution">
    <text evidence="1">The sequence shown here is derived from an EMBL/GenBank/DDBJ whole genome shotgun (WGS) entry which is preliminary data.</text>
</comment>
<dbReference type="EMBL" id="BRZM01000035">
    <property type="protein sequence ID" value="GLD58813.1"/>
    <property type="molecule type" value="Genomic_DNA"/>
</dbReference>
<dbReference type="InterPro" id="IPR035428">
    <property type="entry name" value="FANCF"/>
</dbReference>
<sequence>MRGSKRGTHCCWTTENQDKRQRQWLSTAQRLNCERRERHMEAVLKNLASTAELLAAAAQTGVVEHWDKQTLSRAFHWARYCEHLFSRFHNNSPVRRAMEKQLQLTNQSLQAALPGYSGVSFSDLSRCQHQLLVGLLNNPNLPTSVMKILFDSSPVDTKHSKYQDVTGLCSHIIQCRSVCKVLSPLTDSSAVGADAEVQGVMLMERLGAVMSQDSEACRAEHFLDSVLQGCEGEAKHFCLVIAAALLTMENAAAETASQDFLLDWLQKKHSVLEHMCSALPTALLMDLAKEHVKFRVAYCDILKNWASDMEYSINDGEWVQASTNPTVSFQKLTEHFLALFETCPSLRDDVEKELNALKISDGDFDVRGLSVWGDLLSALNK</sequence>
<proteinExistence type="predicted"/>
<dbReference type="GO" id="GO:0036297">
    <property type="term" value="P:interstrand cross-link repair"/>
    <property type="evidence" value="ECO:0007669"/>
    <property type="project" value="InterPro"/>
</dbReference>
<dbReference type="InterPro" id="IPR038505">
    <property type="entry name" value="FANCF_C_sf"/>
</dbReference>
<dbReference type="PANTHER" id="PTHR14449">
    <property type="entry name" value="FANCONI ANEMIA GROUP F PROTEIN FANCF"/>
    <property type="match status" value="1"/>
</dbReference>